<dbReference type="AlphaFoldDB" id="A0A2S2E344"/>
<keyword evidence="1" id="KW-0472">Membrane</keyword>
<reference evidence="2 3" key="1">
    <citation type="submission" date="2018-05" db="EMBL/GenBank/DDBJ databases">
        <title>Salinimonas sp. HMF8227 Genome sequencing and assembly.</title>
        <authorList>
            <person name="Kang H."/>
            <person name="Kang J."/>
            <person name="Cha I."/>
            <person name="Kim H."/>
            <person name="Joh K."/>
        </authorList>
    </citation>
    <scope>NUCLEOTIDE SEQUENCE [LARGE SCALE GENOMIC DNA]</scope>
    <source>
        <strain evidence="2 3">HMF8227</strain>
    </source>
</reference>
<keyword evidence="1" id="KW-0812">Transmembrane</keyword>
<evidence type="ECO:0000313" key="2">
    <source>
        <dbReference type="EMBL" id="AWL11942.1"/>
    </source>
</evidence>
<protein>
    <submittedName>
        <fullName evidence="2">Uncharacterized protein</fullName>
    </submittedName>
</protein>
<dbReference type="KEGG" id="salh:HMF8227_01467"/>
<gene>
    <name evidence="2" type="ORF">HMF8227_01467</name>
</gene>
<dbReference type="Gene3D" id="1.20.5.190">
    <property type="match status" value="1"/>
</dbReference>
<organism evidence="2 3">
    <name type="scientific">Saliniradius amylolyticus</name>
    <dbReference type="NCBI Taxonomy" id="2183582"/>
    <lineage>
        <taxon>Bacteria</taxon>
        <taxon>Pseudomonadati</taxon>
        <taxon>Pseudomonadota</taxon>
        <taxon>Gammaproteobacteria</taxon>
        <taxon>Alteromonadales</taxon>
        <taxon>Alteromonadaceae</taxon>
        <taxon>Saliniradius</taxon>
    </lineage>
</organism>
<feature type="transmembrane region" description="Helical" evidence="1">
    <location>
        <begin position="86"/>
        <end position="105"/>
    </location>
</feature>
<evidence type="ECO:0000313" key="3">
    <source>
        <dbReference type="Proteomes" id="UP000245728"/>
    </source>
</evidence>
<dbReference type="EMBL" id="CP029347">
    <property type="protein sequence ID" value="AWL11942.1"/>
    <property type="molecule type" value="Genomic_DNA"/>
</dbReference>
<name>A0A2S2E344_9ALTE</name>
<keyword evidence="1" id="KW-1133">Transmembrane helix</keyword>
<keyword evidence="3" id="KW-1185">Reference proteome</keyword>
<dbReference type="RefSeq" id="WP_162558540.1">
    <property type="nucleotide sequence ID" value="NZ_CP029347.1"/>
</dbReference>
<evidence type="ECO:0000256" key="1">
    <source>
        <dbReference type="SAM" id="Phobius"/>
    </source>
</evidence>
<dbReference type="Proteomes" id="UP000245728">
    <property type="component" value="Chromosome"/>
</dbReference>
<accession>A0A2S2E344</accession>
<proteinExistence type="predicted"/>
<sequence length="106" mass="11706">MSDDKQQLAPVFELPTRHTGFYNEGNDSGGGGGDLETRVAKLESDVEHIRSDISDIKTDIREIRKDNQEMKDALSDIKVGLASNRAWYVTTATGLAIAAFTFARFL</sequence>